<dbReference type="CDD" id="cd00051">
    <property type="entry name" value="EFh"/>
    <property type="match status" value="1"/>
</dbReference>
<dbReference type="SMART" id="SM00054">
    <property type="entry name" value="EFh"/>
    <property type="match status" value="4"/>
</dbReference>
<evidence type="ECO:0000313" key="6">
    <source>
        <dbReference type="Proteomes" id="UP000036987"/>
    </source>
</evidence>
<feature type="domain" description="EF-hand" evidence="4">
    <location>
        <begin position="98"/>
        <end position="133"/>
    </location>
</feature>
<dbReference type="Proteomes" id="UP000036987">
    <property type="component" value="Unassembled WGS sequence"/>
</dbReference>
<dbReference type="SUPFAM" id="SSF47473">
    <property type="entry name" value="EF-hand"/>
    <property type="match status" value="1"/>
</dbReference>
<dbReference type="OMA" id="CIEAREF"/>
<dbReference type="PROSITE" id="PS00018">
    <property type="entry name" value="EF_HAND_1"/>
    <property type="match status" value="4"/>
</dbReference>
<dbReference type="OrthoDB" id="343296at2759"/>
<dbReference type="AlphaFoldDB" id="A0A0K9PFJ9"/>
<feature type="domain" description="EF-hand" evidence="4">
    <location>
        <begin position="25"/>
        <end position="60"/>
    </location>
</feature>
<feature type="domain" description="EF-hand" evidence="4">
    <location>
        <begin position="61"/>
        <end position="96"/>
    </location>
</feature>
<dbReference type="PROSITE" id="PS50222">
    <property type="entry name" value="EF_HAND_2"/>
    <property type="match status" value="4"/>
</dbReference>
<evidence type="ECO:0000256" key="3">
    <source>
        <dbReference type="SAM" id="MobiDB-lite"/>
    </source>
</evidence>
<dbReference type="EMBL" id="LFYR01000889">
    <property type="protein sequence ID" value="KMZ67739.1"/>
    <property type="molecule type" value="Genomic_DNA"/>
</dbReference>
<dbReference type="Pfam" id="PF13499">
    <property type="entry name" value="EF-hand_7"/>
    <property type="match status" value="2"/>
</dbReference>
<dbReference type="GO" id="GO:0000226">
    <property type="term" value="P:microtubule cytoskeleton organization"/>
    <property type="evidence" value="ECO:0000318"/>
    <property type="project" value="GO_Central"/>
</dbReference>
<dbReference type="PANTHER" id="PTHR23048">
    <property type="entry name" value="MYOSIN LIGHT CHAIN 1, 3"/>
    <property type="match status" value="1"/>
</dbReference>
<accession>A0A0K9PFJ9</accession>
<feature type="region of interest" description="Disordered" evidence="3">
    <location>
        <begin position="1"/>
        <end position="24"/>
    </location>
</feature>
<reference evidence="6" key="1">
    <citation type="journal article" date="2016" name="Nature">
        <title>The genome of the seagrass Zostera marina reveals angiosperm adaptation to the sea.</title>
        <authorList>
            <person name="Olsen J.L."/>
            <person name="Rouze P."/>
            <person name="Verhelst B."/>
            <person name="Lin Y.-C."/>
            <person name="Bayer T."/>
            <person name="Collen J."/>
            <person name="Dattolo E."/>
            <person name="De Paoli E."/>
            <person name="Dittami S."/>
            <person name="Maumus F."/>
            <person name="Michel G."/>
            <person name="Kersting A."/>
            <person name="Lauritano C."/>
            <person name="Lohaus R."/>
            <person name="Toepel M."/>
            <person name="Tonon T."/>
            <person name="Vanneste K."/>
            <person name="Amirebrahimi M."/>
            <person name="Brakel J."/>
            <person name="Bostroem C."/>
            <person name="Chovatia M."/>
            <person name="Grimwood J."/>
            <person name="Jenkins J.W."/>
            <person name="Jueterbock A."/>
            <person name="Mraz A."/>
            <person name="Stam W.T."/>
            <person name="Tice H."/>
            <person name="Bornberg-Bauer E."/>
            <person name="Green P.J."/>
            <person name="Pearson G.A."/>
            <person name="Procaccini G."/>
            <person name="Duarte C.M."/>
            <person name="Schmutz J."/>
            <person name="Reusch T.B.H."/>
            <person name="Van de Peer Y."/>
        </authorList>
    </citation>
    <scope>NUCLEOTIDE SEQUENCE [LARGE SCALE GENOMIC DNA]</scope>
    <source>
        <strain evidence="6">cv. Finnish</strain>
    </source>
</reference>
<keyword evidence="1" id="KW-0677">Repeat</keyword>
<dbReference type="InterPro" id="IPR018247">
    <property type="entry name" value="EF_Hand_1_Ca_BS"/>
</dbReference>
<keyword evidence="6" id="KW-1185">Reference proteome</keyword>
<dbReference type="STRING" id="29655.A0A0K9PFJ9"/>
<evidence type="ECO:0000313" key="5">
    <source>
        <dbReference type="EMBL" id="KMZ67739.1"/>
    </source>
</evidence>
<comment type="caution">
    <text evidence="5">The sequence shown here is derived from an EMBL/GenBank/DDBJ whole genome shotgun (WGS) entry which is preliminary data.</text>
</comment>
<dbReference type="InterPro" id="IPR050230">
    <property type="entry name" value="CALM/Myosin/TropC-like"/>
</dbReference>
<dbReference type="FunFam" id="1.10.238.10:FF:000256">
    <property type="entry name" value="probable calcium-binding protein CML20"/>
    <property type="match status" value="1"/>
</dbReference>
<dbReference type="Gene3D" id="1.10.238.10">
    <property type="entry name" value="EF-hand"/>
    <property type="match status" value="2"/>
</dbReference>
<dbReference type="InterPro" id="IPR011992">
    <property type="entry name" value="EF-hand-dom_pair"/>
</dbReference>
<keyword evidence="2" id="KW-0106">Calcium</keyword>
<proteinExistence type="predicted"/>
<evidence type="ECO:0000256" key="2">
    <source>
        <dbReference type="ARBA" id="ARBA00022837"/>
    </source>
</evidence>
<evidence type="ECO:0000256" key="1">
    <source>
        <dbReference type="ARBA" id="ARBA00022737"/>
    </source>
</evidence>
<protein>
    <submittedName>
        <fullName evidence="5">Caltractin</fullName>
    </submittedName>
</protein>
<evidence type="ECO:0000259" key="4">
    <source>
        <dbReference type="PROSITE" id="PS50222"/>
    </source>
</evidence>
<dbReference type="GO" id="GO:0005634">
    <property type="term" value="C:nucleus"/>
    <property type="evidence" value="ECO:0000318"/>
    <property type="project" value="GO_Central"/>
</dbReference>
<dbReference type="GO" id="GO:0005814">
    <property type="term" value="C:centriole"/>
    <property type="evidence" value="ECO:0000318"/>
    <property type="project" value="GO_Central"/>
</dbReference>
<dbReference type="PANTHER" id="PTHR23048:SF59">
    <property type="entry name" value="EF-HAND SUPERFAMILY PROTEIN"/>
    <property type="match status" value="1"/>
</dbReference>
<gene>
    <name evidence="5" type="ORF">ZOSMA_25G01290</name>
</gene>
<dbReference type="GO" id="GO:0005509">
    <property type="term" value="F:calcium ion binding"/>
    <property type="evidence" value="ECO:0000318"/>
    <property type="project" value="GO_Central"/>
</dbReference>
<feature type="compositionally biased region" description="Basic residues" evidence="3">
    <location>
        <begin position="8"/>
        <end position="21"/>
    </location>
</feature>
<organism evidence="5 6">
    <name type="scientific">Zostera marina</name>
    <name type="common">Eelgrass</name>
    <dbReference type="NCBI Taxonomy" id="29655"/>
    <lineage>
        <taxon>Eukaryota</taxon>
        <taxon>Viridiplantae</taxon>
        <taxon>Streptophyta</taxon>
        <taxon>Embryophyta</taxon>
        <taxon>Tracheophyta</taxon>
        <taxon>Spermatophyta</taxon>
        <taxon>Magnoliopsida</taxon>
        <taxon>Liliopsida</taxon>
        <taxon>Zosteraceae</taxon>
        <taxon>Zostera</taxon>
    </lineage>
</organism>
<sequence length="170" mass="19234">MSSSHSLRSSKREKNKGRHHGLSQQKRIEIKEAFDLFDTDGSGTIDAKELNIAMRALGFEMNELEIKQMIADVDKDGSGSIDLEEFTYMMTAKMGERDTKDELRKAFQIIDHDKNGKISVQDISSIATLLGVHLSPHDIEEMVNEADRNADGEVDSEEFFSMMRGTAYWN</sequence>
<dbReference type="InterPro" id="IPR002048">
    <property type="entry name" value="EF_hand_dom"/>
</dbReference>
<name>A0A0K9PFJ9_ZOSMR</name>
<feature type="domain" description="EF-hand" evidence="4">
    <location>
        <begin position="134"/>
        <end position="169"/>
    </location>
</feature>